<organism evidence="1 2">
    <name type="scientific">Maudiozyma humilis</name>
    <name type="common">Sour dough yeast</name>
    <name type="synonym">Kazachstania humilis</name>
    <dbReference type="NCBI Taxonomy" id="51915"/>
    <lineage>
        <taxon>Eukaryota</taxon>
        <taxon>Fungi</taxon>
        <taxon>Dikarya</taxon>
        <taxon>Ascomycota</taxon>
        <taxon>Saccharomycotina</taxon>
        <taxon>Saccharomycetes</taxon>
        <taxon>Saccharomycetales</taxon>
        <taxon>Saccharomycetaceae</taxon>
        <taxon>Maudiozyma</taxon>
    </lineage>
</organism>
<gene>
    <name evidence="1" type="ORF">DAKH74_033480</name>
</gene>
<evidence type="ECO:0000313" key="1">
    <source>
        <dbReference type="EMBL" id="GMM56732.1"/>
    </source>
</evidence>
<evidence type="ECO:0000313" key="2">
    <source>
        <dbReference type="Proteomes" id="UP001377567"/>
    </source>
</evidence>
<name>A0AAV5RZE0_MAUHU</name>
<reference evidence="1 2" key="1">
    <citation type="journal article" date="2023" name="Elife">
        <title>Identification of key yeast species and microbe-microbe interactions impacting larval growth of Drosophila in the wild.</title>
        <authorList>
            <person name="Mure A."/>
            <person name="Sugiura Y."/>
            <person name="Maeda R."/>
            <person name="Honda K."/>
            <person name="Sakurai N."/>
            <person name="Takahashi Y."/>
            <person name="Watada M."/>
            <person name="Katoh T."/>
            <person name="Gotoh A."/>
            <person name="Gotoh Y."/>
            <person name="Taniguchi I."/>
            <person name="Nakamura K."/>
            <person name="Hayashi T."/>
            <person name="Katayama T."/>
            <person name="Uemura T."/>
            <person name="Hattori Y."/>
        </authorList>
    </citation>
    <scope>NUCLEOTIDE SEQUENCE [LARGE SCALE GENOMIC DNA]</scope>
    <source>
        <strain evidence="1 2">KH-74</strain>
    </source>
</reference>
<keyword evidence="2" id="KW-1185">Reference proteome</keyword>
<protein>
    <submittedName>
        <fullName evidence="1">Uncharacterized protein</fullName>
    </submittedName>
</protein>
<dbReference type="EMBL" id="BTGD01000010">
    <property type="protein sequence ID" value="GMM56732.1"/>
    <property type="molecule type" value="Genomic_DNA"/>
</dbReference>
<proteinExistence type="predicted"/>
<dbReference type="AlphaFoldDB" id="A0AAV5RZE0"/>
<dbReference type="Proteomes" id="UP001377567">
    <property type="component" value="Unassembled WGS sequence"/>
</dbReference>
<accession>A0AAV5RZE0</accession>
<comment type="caution">
    <text evidence="1">The sequence shown here is derived from an EMBL/GenBank/DDBJ whole genome shotgun (WGS) entry which is preliminary data.</text>
</comment>
<sequence>MVEATDIAGIDPKYMFNLIEARLKAGVETLVVSSIGFIAYRWYVQLRRHCELCYHAPATPSYSGTASSPFHHHNG</sequence>